<gene>
    <name evidence="2" type="ORF">AB1471_01315</name>
</gene>
<name>A0ABV3PZC3_9BACL</name>
<dbReference type="InterPro" id="IPR007403">
    <property type="entry name" value="DUF456"/>
</dbReference>
<evidence type="ECO:0000313" key="3">
    <source>
        <dbReference type="Proteomes" id="UP001556040"/>
    </source>
</evidence>
<keyword evidence="1" id="KW-1133">Transmembrane helix</keyword>
<dbReference type="RefSeq" id="WP_367777717.1">
    <property type="nucleotide sequence ID" value="NZ_JBFMIA010000001.1"/>
</dbReference>
<feature type="transmembrane region" description="Helical" evidence="1">
    <location>
        <begin position="49"/>
        <end position="69"/>
    </location>
</feature>
<keyword evidence="3" id="KW-1185">Reference proteome</keyword>
<dbReference type="EMBL" id="JBFMIA010000001">
    <property type="protein sequence ID" value="MEW9500433.1"/>
    <property type="molecule type" value="Genomic_DNA"/>
</dbReference>
<feature type="transmembrane region" description="Helical" evidence="1">
    <location>
        <begin position="6"/>
        <end position="37"/>
    </location>
</feature>
<accession>A0ABV3PZC3</accession>
<protein>
    <submittedName>
        <fullName evidence="2">DUF456 family protein</fullName>
    </submittedName>
</protein>
<sequence length="160" mass="17683">METFYWIVISIVFLIAFIGLIYPIIPSVLFIIVGFLLYGVLFSFDPFNWFFWMVQILLVILLFGADYVSNLFGVKRFGGSNAGIVGSTIGLLVGPFVIPLFGILLGPFLGAVIGEWLVNRTPIKQAIKIGFGSLLGFVTSIITKGAVQLVMIVIFLFFVF</sequence>
<feature type="transmembrane region" description="Helical" evidence="1">
    <location>
        <begin position="134"/>
        <end position="159"/>
    </location>
</feature>
<evidence type="ECO:0000256" key="1">
    <source>
        <dbReference type="SAM" id="Phobius"/>
    </source>
</evidence>
<proteinExistence type="predicted"/>
<keyword evidence="1" id="KW-0472">Membrane</keyword>
<dbReference type="PANTHER" id="PTHR39165:SF1">
    <property type="entry name" value="DUF456 DOMAIN-CONTAINING PROTEIN"/>
    <property type="match status" value="1"/>
</dbReference>
<evidence type="ECO:0000313" key="2">
    <source>
        <dbReference type="EMBL" id="MEW9500433.1"/>
    </source>
</evidence>
<comment type="caution">
    <text evidence="2">The sequence shown here is derived from an EMBL/GenBank/DDBJ whole genome shotgun (WGS) entry which is preliminary data.</text>
</comment>
<feature type="transmembrane region" description="Helical" evidence="1">
    <location>
        <begin position="89"/>
        <end position="113"/>
    </location>
</feature>
<organism evidence="2 3">
    <name type="scientific">Jeotgalibacillus marinus</name>
    <dbReference type="NCBI Taxonomy" id="86667"/>
    <lineage>
        <taxon>Bacteria</taxon>
        <taxon>Bacillati</taxon>
        <taxon>Bacillota</taxon>
        <taxon>Bacilli</taxon>
        <taxon>Bacillales</taxon>
        <taxon>Caryophanaceae</taxon>
        <taxon>Jeotgalibacillus</taxon>
    </lineage>
</organism>
<dbReference type="Pfam" id="PF04306">
    <property type="entry name" value="DUF456"/>
    <property type="match status" value="1"/>
</dbReference>
<reference evidence="2 3" key="1">
    <citation type="journal article" date="1979" name="Int. J. Syst. Evol. Microbiol.">
        <title>Bacillus globisporus subsp. marinus subsp. nov.</title>
        <authorList>
            <person name="Liu H."/>
        </authorList>
    </citation>
    <scope>NUCLEOTIDE SEQUENCE [LARGE SCALE GENOMIC DNA]</scope>
    <source>
        <strain evidence="2 3">DSM 1297</strain>
    </source>
</reference>
<dbReference type="PANTHER" id="PTHR39165">
    <property type="entry name" value="IG HYPOTHETICAL 17883"/>
    <property type="match status" value="1"/>
</dbReference>
<dbReference type="Proteomes" id="UP001556040">
    <property type="component" value="Unassembled WGS sequence"/>
</dbReference>
<keyword evidence="1" id="KW-0812">Transmembrane</keyword>